<dbReference type="Proteomes" id="UP000054538">
    <property type="component" value="Unassembled WGS sequence"/>
</dbReference>
<dbReference type="InterPro" id="IPR045340">
    <property type="entry name" value="DUF6533"/>
</dbReference>
<organism evidence="3 4">
    <name type="scientific">Paxillus rubicundulus Ve08.2h10</name>
    <dbReference type="NCBI Taxonomy" id="930991"/>
    <lineage>
        <taxon>Eukaryota</taxon>
        <taxon>Fungi</taxon>
        <taxon>Dikarya</taxon>
        <taxon>Basidiomycota</taxon>
        <taxon>Agaricomycotina</taxon>
        <taxon>Agaricomycetes</taxon>
        <taxon>Agaricomycetidae</taxon>
        <taxon>Boletales</taxon>
        <taxon>Paxilineae</taxon>
        <taxon>Paxillaceae</taxon>
        <taxon>Paxillus</taxon>
    </lineage>
</organism>
<sequence>MLSIEDEPSAAQVIRDASIHCFASLVLLVWDMLITYEAEIEHIWSKPRSSFFKWLYLYLRYFNLLVQISHQVAIPVLTNGENHAPWCTLWYAYAVVISQVSISAVEVILAIRVFALFNKSYHIACVLAILVVAEMVTMAVYGFYTIPEIRPSDTCIFTEPPKEILNYSVVCIVTQSILLGLACFKHFIGLRSGWGRTPLVSLLVRDGSAVYVVMLAFVMAIVAFCKLEDERTVVMFFWLISLSSVSGCRLIVNAQMLGAAPRRTRFSEVILFTTEDELEVELPCLTMSSAS</sequence>
<name>A0A0D0DAK7_9AGAM</name>
<reference evidence="3 4" key="1">
    <citation type="submission" date="2014-04" db="EMBL/GenBank/DDBJ databases">
        <authorList>
            <consortium name="DOE Joint Genome Institute"/>
            <person name="Kuo A."/>
            <person name="Kohler A."/>
            <person name="Jargeat P."/>
            <person name="Nagy L.G."/>
            <person name="Floudas D."/>
            <person name="Copeland A."/>
            <person name="Barry K.W."/>
            <person name="Cichocki N."/>
            <person name="Veneault-Fourrey C."/>
            <person name="LaButti K."/>
            <person name="Lindquist E.A."/>
            <person name="Lipzen A."/>
            <person name="Lundell T."/>
            <person name="Morin E."/>
            <person name="Murat C."/>
            <person name="Sun H."/>
            <person name="Tunlid A."/>
            <person name="Henrissat B."/>
            <person name="Grigoriev I.V."/>
            <person name="Hibbett D.S."/>
            <person name="Martin F."/>
            <person name="Nordberg H.P."/>
            <person name="Cantor M.N."/>
            <person name="Hua S.X."/>
        </authorList>
    </citation>
    <scope>NUCLEOTIDE SEQUENCE [LARGE SCALE GENOMIC DNA]</scope>
    <source>
        <strain evidence="3 4">Ve08.2h10</strain>
    </source>
</reference>
<reference evidence="4" key="2">
    <citation type="submission" date="2015-01" db="EMBL/GenBank/DDBJ databases">
        <title>Evolutionary Origins and Diversification of the Mycorrhizal Mutualists.</title>
        <authorList>
            <consortium name="DOE Joint Genome Institute"/>
            <consortium name="Mycorrhizal Genomics Consortium"/>
            <person name="Kohler A."/>
            <person name="Kuo A."/>
            <person name="Nagy L.G."/>
            <person name="Floudas D."/>
            <person name="Copeland A."/>
            <person name="Barry K.W."/>
            <person name="Cichocki N."/>
            <person name="Veneault-Fourrey C."/>
            <person name="LaButti K."/>
            <person name="Lindquist E.A."/>
            <person name="Lipzen A."/>
            <person name="Lundell T."/>
            <person name="Morin E."/>
            <person name="Murat C."/>
            <person name="Riley R."/>
            <person name="Ohm R."/>
            <person name="Sun H."/>
            <person name="Tunlid A."/>
            <person name="Henrissat B."/>
            <person name="Grigoriev I.V."/>
            <person name="Hibbett D.S."/>
            <person name="Martin F."/>
        </authorList>
    </citation>
    <scope>NUCLEOTIDE SEQUENCE [LARGE SCALE GENOMIC DNA]</scope>
    <source>
        <strain evidence="4">Ve08.2h10</strain>
    </source>
</reference>
<accession>A0A0D0DAK7</accession>
<feature type="transmembrane region" description="Helical" evidence="1">
    <location>
        <begin position="90"/>
        <end position="111"/>
    </location>
</feature>
<protein>
    <recommendedName>
        <fullName evidence="2">DUF6533 domain-containing protein</fullName>
    </recommendedName>
</protein>
<dbReference type="EMBL" id="KN825125">
    <property type="protein sequence ID" value="KIK94172.1"/>
    <property type="molecule type" value="Genomic_DNA"/>
</dbReference>
<keyword evidence="1" id="KW-0472">Membrane</keyword>
<proteinExistence type="predicted"/>
<dbReference type="OrthoDB" id="2637653at2759"/>
<gene>
    <name evidence="3" type="ORF">PAXRUDRAFT_784436</name>
</gene>
<keyword evidence="1" id="KW-1133">Transmembrane helix</keyword>
<feature type="transmembrane region" description="Helical" evidence="1">
    <location>
        <begin position="123"/>
        <end position="144"/>
    </location>
</feature>
<dbReference type="AlphaFoldDB" id="A0A0D0DAK7"/>
<feature type="transmembrane region" description="Helical" evidence="1">
    <location>
        <begin position="57"/>
        <end position="78"/>
    </location>
</feature>
<feature type="transmembrane region" description="Helical" evidence="1">
    <location>
        <begin position="233"/>
        <end position="252"/>
    </location>
</feature>
<feature type="transmembrane region" description="Helical" evidence="1">
    <location>
        <begin position="164"/>
        <end position="188"/>
    </location>
</feature>
<feature type="domain" description="DUF6533" evidence="2">
    <location>
        <begin position="21"/>
        <end position="62"/>
    </location>
</feature>
<dbReference type="Pfam" id="PF20151">
    <property type="entry name" value="DUF6533"/>
    <property type="match status" value="1"/>
</dbReference>
<dbReference type="STRING" id="930991.A0A0D0DAK7"/>
<feature type="transmembrane region" description="Helical" evidence="1">
    <location>
        <begin position="209"/>
        <end position="227"/>
    </location>
</feature>
<evidence type="ECO:0000256" key="1">
    <source>
        <dbReference type="SAM" id="Phobius"/>
    </source>
</evidence>
<dbReference type="HOGENOM" id="CLU_035509_10_5_1"/>
<evidence type="ECO:0000313" key="4">
    <source>
        <dbReference type="Proteomes" id="UP000054538"/>
    </source>
</evidence>
<keyword evidence="4" id="KW-1185">Reference proteome</keyword>
<evidence type="ECO:0000313" key="3">
    <source>
        <dbReference type="EMBL" id="KIK94172.1"/>
    </source>
</evidence>
<keyword evidence="1" id="KW-0812">Transmembrane</keyword>
<evidence type="ECO:0000259" key="2">
    <source>
        <dbReference type="Pfam" id="PF20151"/>
    </source>
</evidence>
<dbReference type="InParanoid" id="A0A0D0DAK7"/>